<name>A0A8S2RWJ8_9BILA</name>
<evidence type="ECO:0000313" key="2">
    <source>
        <dbReference type="Proteomes" id="UP000676336"/>
    </source>
</evidence>
<gene>
    <name evidence="1" type="ORF">SMN809_LOCUS21532</name>
</gene>
<accession>A0A8S2RWJ8</accession>
<dbReference type="AlphaFoldDB" id="A0A8S2RWJ8"/>
<feature type="non-terminal residue" evidence="1">
    <location>
        <position position="69"/>
    </location>
</feature>
<sequence>MNLLLRDLSFLSVQLDILMQSQTDKIQQYLQAVMKLASEKQISPIVDCIYELKDTELAFRFLMSGQHKG</sequence>
<protein>
    <submittedName>
        <fullName evidence="1">Uncharacterized protein</fullName>
    </submittedName>
</protein>
<dbReference type="Pfam" id="PF13602">
    <property type="entry name" value="ADH_zinc_N_2"/>
    <property type="match status" value="1"/>
</dbReference>
<evidence type="ECO:0000313" key="1">
    <source>
        <dbReference type="EMBL" id="CAF4192630.1"/>
    </source>
</evidence>
<reference evidence="1" key="1">
    <citation type="submission" date="2021-02" db="EMBL/GenBank/DDBJ databases">
        <authorList>
            <person name="Nowell W R."/>
        </authorList>
    </citation>
    <scope>NUCLEOTIDE SEQUENCE</scope>
</reference>
<proteinExistence type="predicted"/>
<organism evidence="1 2">
    <name type="scientific">Rotaria magnacalcarata</name>
    <dbReference type="NCBI Taxonomy" id="392030"/>
    <lineage>
        <taxon>Eukaryota</taxon>
        <taxon>Metazoa</taxon>
        <taxon>Spiralia</taxon>
        <taxon>Gnathifera</taxon>
        <taxon>Rotifera</taxon>
        <taxon>Eurotatoria</taxon>
        <taxon>Bdelloidea</taxon>
        <taxon>Philodinida</taxon>
        <taxon>Philodinidae</taxon>
        <taxon>Rotaria</taxon>
    </lineage>
</organism>
<comment type="caution">
    <text evidence="1">The sequence shown here is derived from an EMBL/GenBank/DDBJ whole genome shotgun (WGS) entry which is preliminary data.</text>
</comment>
<dbReference type="EMBL" id="CAJOBI010017034">
    <property type="protein sequence ID" value="CAF4192630.1"/>
    <property type="molecule type" value="Genomic_DNA"/>
</dbReference>
<dbReference type="Proteomes" id="UP000676336">
    <property type="component" value="Unassembled WGS sequence"/>
</dbReference>
<dbReference type="Gene3D" id="3.90.180.10">
    <property type="entry name" value="Medium-chain alcohol dehydrogenases, catalytic domain"/>
    <property type="match status" value="1"/>
</dbReference>